<gene>
    <name evidence="2" type="ORF">A3C06_03595</name>
</gene>
<keyword evidence="1" id="KW-0812">Transmembrane</keyword>
<name>A0A1G2MT54_9BACT</name>
<keyword evidence="1" id="KW-0472">Membrane</keyword>
<evidence type="ECO:0000256" key="1">
    <source>
        <dbReference type="SAM" id="Phobius"/>
    </source>
</evidence>
<proteinExistence type="predicted"/>
<dbReference type="EMBL" id="MHRQ01000025">
    <property type="protein sequence ID" value="OHA26181.1"/>
    <property type="molecule type" value="Genomic_DNA"/>
</dbReference>
<feature type="transmembrane region" description="Helical" evidence="1">
    <location>
        <begin position="12"/>
        <end position="35"/>
    </location>
</feature>
<dbReference type="AlphaFoldDB" id="A0A1G2MT54"/>
<evidence type="ECO:0000313" key="3">
    <source>
        <dbReference type="Proteomes" id="UP000177565"/>
    </source>
</evidence>
<accession>A0A1G2MT54</accession>
<comment type="caution">
    <text evidence="2">The sequence shown here is derived from an EMBL/GenBank/DDBJ whole genome shotgun (WGS) entry which is preliminary data.</text>
</comment>
<keyword evidence="1" id="KW-1133">Transmembrane helix</keyword>
<reference evidence="2 3" key="1">
    <citation type="journal article" date="2016" name="Nat. Commun.">
        <title>Thousands of microbial genomes shed light on interconnected biogeochemical processes in an aquifer system.</title>
        <authorList>
            <person name="Anantharaman K."/>
            <person name="Brown C.T."/>
            <person name="Hug L.A."/>
            <person name="Sharon I."/>
            <person name="Castelle C.J."/>
            <person name="Probst A.J."/>
            <person name="Thomas B.C."/>
            <person name="Singh A."/>
            <person name="Wilkins M.J."/>
            <person name="Karaoz U."/>
            <person name="Brodie E.L."/>
            <person name="Williams K.H."/>
            <person name="Hubbard S.S."/>
            <person name="Banfield J.F."/>
        </authorList>
    </citation>
    <scope>NUCLEOTIDE SEQUENCE [LARGE SCALE GENOMIC DNA]</scope>
</reference>
<feature type="transmembrane region" description="Helical" evidence="1">
    <location>
        <begin position="50"/>
        <end position="72"/>
    </location>
</feature>
<dbReference type="Proteomes" id="UP000177565">
    <property type="component" value="Unassembled WGS sequence"/>
</dbReference>
<organism evidence="2 3">
    <name type="scientific">Candidatus Taylorbacteria bacterium RIFCSPHIGHO2_02_FULL_46_13</name>
    <dbReference type="NCBI Taxonomy" id="1802312"/>
    <lineage>
        <taxon>Bacteria</taxon>
        <taxon>Candidatus Tayloriibacteriota</taxon>
    </lineage>
</organism>
<evidence type="ECO:0000313" key="2">
    <source>
        <dbReference type="EMBL" id="OHA26181.1"/>
    </source>
</evidence>
<sequence>MLRNLIKNSGWTGVLLIVALVIFNIVAVLFFVALLTDPHHQVEIRYKRGFGAFTVAVTVMMNTLLIHSLFFAPRRLKKSDEN</sequence>
<protein>
    <submittedName>
        <fullName evidence="2">Uncharacterized protein</fullName>
    </submittedName>
</protein>
<dbReference type="STRING" id="1802312.A3C06_03595"/>